<dbReference type="SUPFAM" id="SSF109604">
    <property type="entry name" value="HD-domain/PDEase-like"/>
    <property type="match status" value="1"/>
</dbReference>
<evidence type="ECO:0000256" key="1">
    <source>
        <dbReference type="SAM" id="MobiDB-lite"/>
    </source>
</evidence>
<dbReference type="Proteomes" id="UP001558613">
    <property type="component" value="Unassembled WGS sequence"/>
</dbReference>
<evidence type="ECO:0000313" key="3">
    <source>
        <dbReference type="Proteomes" id="UP001558613"/>
    </source>
</evidence>
<keyword evidence="3" id="KW-1185">Reference proteome</keyword>
<protein>
    <submittedName>
        <fullName evidence="2">Uncharacterized protein</fullName>
    </submittedName>
</protein>
<dbReference type="Gene3D" id="1.10.3210.10">
    <property type="entry name" value="Hypothetical protein af1432"/>
    <property type="match status" value="1"/>
</dbReference>
<reference evidence="2 3" key="1">
    <citation type="submission" date="2023-09" db="EMBL/GenBank/DDBJ databases">
        <authorList>
            <person name="Wang M."/>
        </authorList>
    </citation>
    <scope>NUCLEOTIDE SEQUENCE [LARGE SCALE GENOMIC DNA]</scope>
    <source>
        <strain evidence="2">GT-2023</strain>
        <tissue evidence="2">Liver</tissue>
    </source>
</reference>
<gene>
    <name evidence="2" type="ORF">QQF64_000289</name>
</gene>
<comment type="caution">
    <text evidence="2">The sequence shown here is derived from an EMBL/GenBank/DDBJ whole genome shotgun (WGS) entry which is preliminary data.</text>
</comment>
<feature type="region of interest" description="Disordered" evidence="1">
    <location>
        <begin position="1"/>
        <end position="24"/>
    </location>
</feature>
<name>A0ABR3NWV9_9TELE</name>
<dbReference type="EMBL" id="JAYMGO010000001">
    <property type="protein sequence ID" value="KAL1281486.1"/>
    <property type="molecule type" value="Genomic_DNA"/>
</dbReference>
<evidence type="ECO:0000313" key="2">
    <source>
        <dbReference type="EMBL" id="KAL1281486.1"/>
    </source>
</evidence>
<organism evidence="2 3">
    <name type="scientific">Cirrhinus molitorella</name>
    <name type="common">mud carp</name>
    <dbReference type="NCBI Taxonomy" id="172907"/>
    <lineage>
        <taxon>Eukaryota</taxon>
        <taxon>Metazoa</taxon>
        <taxon>Chordata</taxon>
        <taxon>Craniata</taxon>
        <taxon>Vertebrata</taxon>
        <taxon>Euteleostomi</taxon>
        <taxon>Actinopterygii</taxon>
        <taxon>Neopterygii</taxon>
        <taxon>Teleostei</taxon>
        <taxon>Ostariophysi</taxon>
        <taxon>Cypriniformes</taxon>
        <taxon>Cyprinidae</taxon>
        <taxon>Labeoninae</taxon>
        <taxon>Labeonini</taxon>
        <taxon>Cirrhinus</taxon>
    </lineage>
</organism>
<accession>A0ABR3NWV9</accession>
<proteinExistence type="predicted"/>
<sequence>MDIEKLGKKQGDSEKNGMSSKKRETVNYLGIPNSFDHQRMLKSARVCKVKGINTSASETKMANDIYDMFHTRYTLYHQAYKHKIVTIV</sequence>